<name>A0AAV7DX28_ARIFI</name>
<accession>A0AAV7DX28</accession>
<keyword evidence="2" id="KW-0812">Transmembrane</keyword>
<dbReference type="Proteomes" id="UP000825729">
    <property type="component" value="Unassembled WGS sequence"/>
</dbReference>
<dbReference type="AlphaFoldDB" id="A0AAV7DX28"/>
<protein>
    <submittedName>
        <fullName evidence="3">Uncharacterized protein</fullName>
    </submittedName>
</protein>
<evidence type="ECO:0000256" key="2">
    <source>
        <dbReference type="SAM" id="Phobius"/>
    </source>
</evidence>
<feature type="compositionally biased region" description="Pro residues" evidence="1">
    <location>
        <begin position="120"/>
        <end position="173"/>
    </location>
</feature>
<dbReference type="EMBL" id="JAINDJ010000008">
    <property type="protein sequence ID" value="KAG9440559.1"/>
    <property type="molecule type" value="Genomic_DNA"/>
</dbReference>
<evidence type="ECO:0000313" key="3">
    <source>
        <dbReference type="EMBL" id="KAG9440559.1"/>
    </source>
</evidence>
<proteinExistence type="predicted"/>
<feature type="region of interest" description="Disordered" evidence="1">
    <location>
        <begin position="77"/>
        <end position="184"/>
    </location>
</feature>
<organism evidence="3 4">
    <name type="scientific">Aristolochia fimbriata</name>
    <name type="common">White veined hardy Dutchman's pipe vine</name>
    <dbReference type="NCBI Taxonomy" id="158543"/>
    <lineage>
        <taxon>Eukaryota</taxon>
        <taxon>Viridiplantae</taxon>
        <taxon>Streptophyta</taxon>
        <taxon>Embryophyta</taxon>
        <taxon>Tracheophyta</taxon>
        <taxon>Spermatophyta</taxon>
        <taxon>Magnoliopsida</taxon>
        <taxon>Magnoliidae</taxon>
        <taxon>Piperales</taxon>
        <taxon>Aristolochiaceae</taxon>
        <taxon>Aristolochia</taxon>
    </lineage>
</organism>
<keyword evidence="2" id="KW-0472">Membrane</keyword>
<feature type="transmembrane region" description="Helical" evidence="2">
    <location>
        <begin position="47"/>
        <end position="66"/>
    </location>
</feature>
<feature type="region of interest" description="Disordered" evidence="1">
    <location>
        <begin position="1"/>
        <end position="21"/>
    </location>
</feature>
<comment type="caution">
    <text evidence="3">The sequence shown here is derived from an EMBL/GenBank/DDBJ whole genome shotgun (WGS) entry which is preliminary data.</text>
</comment>
<keyword evidence="2" id="KW-1133">Transmembrane helix</keyword>
<dbReference type="PRINTS" id="PR00239">
    <property type="entry name" value="RHODOPSNTAIL"/>
</dbReference>
<sequence length="184" mass="20336">MPQRELPSATDAHVPRATAPGDPAFNPLTGYGFGPSYPLRVFHAGPAAPWGFPFVLFFVFILYKAVFEHLLIAPPINSPPVPSRRNSRARERRNLLPSSSISDRTRDSVMSYYNQQQPPVGVPPPQGYPPEGYPKDAYPPPGYPPQGYPPAGYPPQGYPPQPYPPPYQQPPPQQQSGPSFMEGW</sequence>
<keyword evidence="4" id="KW-1185">Reference proteome</keyword>
<gene>
    <name evidence="3" type="ORF">H6P81_020724</name>
</gene>
<evidence type="ECO:0000313" key="4">
    <source>
        <dbReference type="Proteomes" id="UP000825729"/>
    </source>
</evidence>
<reference evidence="3 4" key="1">
    <citation type="submission" date="2021-07" db="EMBL/GenBank/DDBJ databases">
        <title>The Aristolochia fimbriata genome: insights into angiosperm evolution, floral development and chemical biosynthesis.</title>
        <authorList>
            <person name="Jiao Y."/>
        </authorList>
    </citation>
    <scope>NUCLEOTIDE SEQUENCE [LARGE SCALE GENOMIC DNA]</scope>
    <source>
        <strain evidence="3">IBCAS-2021</strain>
        <tissue evidence="3">Leaf</tissue>
    </source>
</reference>
<evidence type="ECO:0000256" key="1">
    <source>
        <dbReference type="SAM" id="MobiDB-lite"/>
    </source>
</evidence>